<dbReference type="PANTHER" id="PTHR31669:SF297">
    <property type="entry name" value="PROTEIN FAR1-RELATED SEQUENCE"/>
    <property type="match status" value="1"/>
</dbReference>
<dbReference type="AlphaFoldDB" id="A0A2G2WSC6"/>
<organism evidence="3 4">
    <name type="scientific">Capsicum baccatum</name>
    <name type="common">Peruvian pepper</name>
    <dbReference type="NCBI Taxonomy" id="33114"/>
    <lineage>
        <taxon>Eukaryota</taxon>
        <taxon>Viridiplantae</taxon>
        <taxon>Streptophyta</taxon>
        <taxon>Embryophyta</taxon>
        <taxon>Tracheophyta</taxon>
        <taxon>Spermatophyta</taxon>
        <taxon>Magnoliopsida</taxon>
        <taxon>eudicotyledons</taxon>
        <taxon>Gunneridae</taxon>
        <taxon>Pentapetalae</taxon>
        <taxon>asterids</taxon>
        <taxon>lamiids</taxon>
        <taxon>Solanales</taxon>
        <taxon>Solanaceae</taxon>
        <taxon>Solanoideae</taxon>
        <taxon>Capsiceae</taxon>
        <taxon>Capsicum</taxon>
    </lineage>
</organism>
<dbReference type="OrthoDB" id="1298625at2759"/>
<evidence type="ECO:0000313" key="4">
    <source>
        <dbReference type="Proteomes" id="UP000224567"/>
    </source>
</evidence>
<proteinExistence type="inferred from homology"/>
<dbReference type="InterPro" id="IPR031052">
    <property type="entry name" value="FHY3/FAR1"/>
</dbReference>
<keyword evidence="1" id="KW-0539">Nucleus</keyword>
<gene>
    <name evidence="3" type="ORF">CQW23_12376</name>
</gene>
<dbReference type="PANTHER" id="PTHR31669">
    <property type="entry name" value="PROTEIN FAR1-RELATED SEQUENCE 10-RELATED"/>
    <property type="match status" value="1"/>
</dbReference>
<name>A0A2G2WSC6_CAPBA</name>
<comment type="similarity">
    <text evidence="1">Belongs to the FHY3/FAR1 family.</text>
</comment>
<evidence type="ECO:0000256" key="1">
    <source>
        <dbReference type="RuleBase" id="RU367018"/>
    </source>
</evidence>
<comment type="subcellular location">
    <subcellularLocation>
        <location evidence="1">Nucleus</location>
    </subcellularLocation>
</comment>
<dbReference type="Proteomes" id="UP000224567">
    <property type="component" value="Unassembled WGS sequence"/>
</dbReference>
<dbReference type="GO" id="GO:0008270">
    <property type="term" value="F:zinc ion binding"/>
    <property type="evidence" value="ECO:0007669"/>
    <property type="project" value="UniProtKB-UniRule"/>
</dbReference>
<keyword evidence="1" id="KW-0863">Zinc-finger</keyword>
<keyword evidence="4" id="KW-1185">Reference proteome</keyword>
<feature type="compositionally biased region" description="Basic and acidic residues" evidence="2">
    <location>
        <begin position="183"/>
        <end position="202"/>
    </location>
</feature>
<reference evidence="4" key="2">
    <citation type="journal article" date="2017" name="J. Anim. Genet.">
        <title>Multiple reference genome sequences of hot pepper reveal the massive evolution of plant disease resistance genes by retroduplication.</title>
        <authorList>
            <person name="Kim S."/>
            <person name="Park J."/>
            <person name="Yeom S.-I."/>
            <person name="Kim Y.-M."/>
            <person name="Seo E."/>
            <person name="Kim K.-T."/>
            <person name="Kim M.-S."/>
            <person name="Lee J.M."/>
            <person name="Cheong K."/>
            <person name="Shin H.-S."/>
            <person name="Kim S.-B."/>
            <person name="Han K."/>
            <person name="Lee J."/>
            <person name="Park M."/>
            <person name="Lee H.-A."/>
            <person name="Lee H.-Y."/>
            <person name="Lee Y."/>
            <person name="Oh S."/>
            <person name="Lee J.H."/>
            <person name="Choi E."/>
            <person name="Choi E."/>
            <person name="Lee S.E."/>
            <person name="Jeon J."/>
            <person name="Kim H."/>
            <person name="Choi G."/>
            <person name="Song H."/>
            <person name="Lee J."/>
            <person name="Lee S.-C."/>
            <person name="Kwon J.-K."/>
            <person name="Lee H.-Y."/>
            <person name="Koo N."/>
            <person name="Hong Y."/>
            <person name="Kim R.W."/>
            <person name="Kang W.-H."/>
            <person name="Huh J.H."/>
            <person name="Kang B.-C."/>
            <person name="Yang T.-J."/>
            <person name="Lee Y.-H."/>
            <person name="Bennetzen J.L."/>
            <person name="Choi D."/>
        </authorList>
    </citation>
    <scope>NUCLEOTIDE SEQUENCE [LARGE SCALE GENOMIC DNA]</scope>
    <source>
        <strain evidence="4">cv. PBC81</strain>
    </source>
</reference>
<evidence type="ECO:0000256" key="2">
    <source>
        <dbReference type="SAM" id="MobiDB-lite"/>
    </source>
</evidence>
<reference evidence="3 4" key="1">
    <citation type="journal article" date="2017" name="Genome Biol.">
        <title>New reference genome sequences of hot pepper reveal the massive evolution of plant disease-resistance genes by retroduplication.</title>
        <authorList>
            <person name="Kim S."/>
            <person name="Park J."/>
            <person name="Yeom S.I."/>
            <person name="Kim Y.M."/>
            <person name="Seo E."/>
            <person name="Kim K.T."/>
            <person name="Kim M.S."/>
            <person name="Lee J.M."/>
            <person name="Cheong K."/>
            <person name="Shin H.S."/>
            <person name="Kim S.B."/>
            <person name="Han K."/>
            <person name="Lee J."/>
            <person name="Park M."/>
            <person name="Lee H.A."/>
            <person name="Lee H.Y."/>
            <person name="Lee Y."/>
            <person name="Oh S."/>
            <person name="Lee J.H."/>
            <person name="Choi E."/>
            <person name="Choi E."/>
            <person name="Lee S.E."/>
            <person name="Jeon J."/>
            <person name="Kim H."/>
            <person name="Choi G."/>
            <person name="Song H."/>
            <person name="Lee J."/>
            <person name="Lee S.C."/>
            <person name="Kwon J.K."/>
            <person name="Lee H.Y."/>
            <person name="Koo N."/>
            <person name="Hong Y."/>
            <person name="Kim R.W."/>
            <person name="Kang W.H."/>
            <person name="Huh J.H."/>
            <person name="Kang B.C."/>
            <person name="Yang T.J."/>
            <person name="Lee Y.H."/>
            <person name="Bennetzen J.L."/>
            <person name="Choi D."/>
        </authorList>
    </citation>
    <scope>NUCLEOTIDE SEQUENCE [LARGE SCALE GENOMIC DNA]</scope>
    <source>
        <strain evidence="4">cv. PBC81</strain>
    </source>
</reference>
<dbReference type="GO" id="GO:0006355">
    <property type="term" value="P:regulation of DNA-templated transcription"/>
    <property type="evidence" value="ECO:0007669"/>
    <property type="project" value="UniProtKB-UniRule"/>
</dbReference>
<dbReference type="GO" id="GO:0005634">
    <property type="term" value="C:nucleus"/>
    <property type="evidence" value="ECO:0007669"/>
    <property type="project" value="UniProtKB-SubCell"/>
</dbReference>
<comment type="caution">
    <text evidence="3">The sequence shown here is derived from an EMBL/GenBank/DDBJ whole genome shotgun (WGS) entry which is preliminary data.</text>
</comment>
<protein>
    <recommendedName>
        <fullName evidence="1">Protein FAR1-RELATED SEQUENCE</fullName>
    </recommendedName>
</protein>
<keyword evidence="1" id="KW-0479">Metal-binding</keyword>
<feature type="region of interest" description="Disordered" evidence="2">
    <location>
        <begin position="183"/>
        <end position="219"/>
    </location>
</feature>
<accession>A0A2G2WSC6</accession>
<evidence type="ECO:0000313" key="3">
    <source>
        <dbReference type="EMBL" id="PHT48168.1"/>
    </source>
</evidence>
<sequence>MMSMQRCESLHAFFDGYINSRSSLKQFVEQYEVAFGFKYRKEMESQASEIKQLIRSTTPFNWDMQIYGHYTCAIYDFFRMHIARLPHCEIEKHIDFDAVERVEDLKNILKAHFKAYLDWKDNMAIPNVLNFDSDTVATFVRNLREVHSRGRPQININRLSHQNAFRGDARRWGSGCYDVYDEGQRNQGRSDSERWGRRESRRGGMCGSRGGRGDDTNVSNHPIVHEFL</sequence>
<comment type="function">
    <text evidence="1">Putative transcription activator involved in regulating light control of development.</text>
</comment>
<keyword evidence="1" id="KW-0862">Zinc</keyword>
<dbReference type="EMBL" id="MLFT02000005">
    <property type="protein sequence ID" value="PHT48168.1"/>
    <property type="molecule type" value="Genomic_DNA"/>
</dbReference>